<keyword evidence="6" id="KW-0347">Helicase</keyword>
<gene>
    <name evidence="6" type="ORF">IRJ41_012275</name>
</gene>
<feature type="region of interest" description="Disordered" evidence="3">
    <location>
        <begin position="1092"/>
        <end position="1165"/>
    </location>
</feature>
<sequence>MPEHRKPAAVEVISGYILPERRVVKTDEDNVSESEDEEEERQPEFLDMKEMDSVSSGGQMFNFSVPASKEVDFMAGGRMYRIDGRFPLRDPWWSITCTVRHGQRKYFVKGHPSYSLRTDLGSEGRSIVSLFLTACSAIPEFVTMFMDWLPEDRHVEPANVMDALQDFEESKPERKAIADDLKSCVNRSAPGTHMMVASMYPGIMKYLPTLLPGQFMAIINKGIMKRPPGVPEGEDSTQPPQQQPNNADVLAKLEALIKTDVWKLGFNYIMFRELNLVRCEAKVEAFELCGLFNTIPDLQRDALLLYAEIKHYCSATGSTYIQQDKLEDRIGYERTWEARHFLEEQGVLKRERKKVALRNLFGYENGIAECLRSLVEKEPWRIQLDVRKVLHRAHRERLRAKACENQNAVSDRSLGDDVQASSSNMDHDEITSDSDSDSWDPDQAALDLDPDQVRAAEMMCENPVTVISGKGGCGKTTVVSLVFKAAMKQQTSDREEMLKACEVFQKDSQGSSDGVLTDTPMEGQNSTESNGDDKRPLEVLLTAPTGRAASLLTKRTSFTAYTMHQVLWSFMCAKKDQTGEPEEWKFSKVRVLVVDEGSLVSAQILHSLLSMLSKHAQLQKFILLGDVRQLPSIDPGNTLYDLFEGLKTVHWAIEMQTNHRAESEVIVRNAGLISAMGIRKRYSPLDFDAIVDVDMTSHFSIPSDESFIFVQISGENYNMDLQNAIIFLLEKGPGLKGDRASQFVAFRRKDCDLINELCCKHYSGHIPKNHKNKINFEPKDKVCCTKNGYVTEKNNEPTQNETLPDTAVPSQVARNSRHSFEASFVAAGSSRDFSGTQKKDQSKVKERLCNGEIFFIKADDTIIEDKGEKCRKKRYLTLDDGDGRVVTASFRELQKECKLRHAWARTIHTFQGSEAETIVYVLGDSKGQNWQHFYTAVTRGQKRVYVVGREADIERAIRKMIIPRKTRLCNLVKKVVSQPGPEGEDTLTQSGLSQSPVETQNFGPSQISGFEPTQSTPILHTPNFSQPSSSTRPSCTRHLYKNIEEPDMSLQDDMSFSQTYSWSPMYICDEPSTTAAKFVSELSYHDRDAALMGTISSSPSDSSRPPKRPGQAEDCTTPSKLAKQTTSEESPLGCSRMKLLSITSPAPKPHGRQLFRESSSQKEHP</sequence>
<evidence type="ECO:0000256" key="3">
    <source>
        <dbReference type="SAM" id="MobiDB-lite"/>
    </source>
</evidence>
<feature type="compositionally biased region" description="Acidic residues" evidence="3">
    <location>
        <begin position="29"/>
        <end position="41"/>
    </location>
</feature>
<dbReference type="GO" id="GO:2000042">
    <property type="term" value="P:negative regulation of double-strand break repair via homologous recombination"/>
    <property type="evidence" value="ECO:0007669"/>
    <property type="project" value="TreeGrafter"/>
</dbReference>
<evidence type="ECO:0000256" key="1">
    <source>
        <dbReference type="ARBA" id="ARBA00022741"/>
    </source>
</evidence>
<keyword evidence="7" id="KW-1185">Reference proteome</keyword>
<feature type="domain" description="UvrD-like helicase C-terminal" evidence="4">
    <location>
        <begin position="901"/>
        <end position="947"/>
    </location>
</feature>
<dbReference type="CDD" id="cd18809">
    <property type="entry name" value="SF1_C_RecD"/>
    <property type="match status" value="1"/>
</dbReference>
<dbReference type="SUPFAM" id="SSF52540">
    <property type="entry name" value="P-loop containing nucleoside triphosphate hydrolases"/>
    <property type="match status" value="2"/>
</dbReference>
<keyword evidence="2" id="KW-0067">ATP-binding</keyword>
<evidence type="ECO:0000256" key="2">
    <source>
        <dbReference type="ARBA" id="ARBA00022840"/>
    </source>
</evidence>
<dbReference type="InterPro" id="IPR050534">
    <property type="entry name" value="Coronavir_polyprotein_1ab"/>
</dbReference>
<dbReference type="Gene3D" id="3.40.50.300">
    <property type="entry name" value="P-loop containing nucleotide triphosphate hydrolases"/>
    <property type="match status" value="2"/>
</dbReference>
<dbReference type="CDD" id="cd17933">
    <property type="entry name" value="DEXSc_RecD-like"/>
    <property type="match status" value="1"/>
</dbReference>
<reference evidence="6" key="1">
    <citation type="submission" date="2021-02" db="EMBL/GenBank/DDBJ databases">
        <title>Comparative genomics reveals that relaxation of natural selection precedes convergent phenotypic evolution of cavefish.</title>
        <authorList>
            <person name="Peng Z."/>
        </authorList>
    </citation>
    <scope>NUCLEOTIDE SEQUENCE</scope>
    <source>
        <tissue evidence="6">Muscle</tissue>
    </source>
</reference>
<dbReference type="InterPro" id="IPR027785">
    <property type="entry name" value="UvrD-like_helicase_C"/>
</dbReference>
<dbReference type="PANTHER" id="PTHR43788">
    <property type="entry name" value="DNA2/NAM7 HELICASE FAMILY MEMBER"/>
    <property type="match status" value="1"/>
</dbReference>
<dbReference type="InterPro" id="IPR058839">
    <property type="entry name" value="WHD_HELB"/>
</dbReference>
<evidence type="ECO:0000313" key="6">
    <source>
        <dbReference type="EMBL" id="KAI7791873.1"/>
    </source>
</evidence>
<keyword evidence="6" id="KW-0378">Hydrolase</keyword>
<dbReference type="Proteomes" id="UP001059041">
    <property type="component" value="Linkage Group LG24"/>
</dbReference>
<comment type="caution">
    <text evidence="6">The sequence shown here is derived from an EMBL/GenBank/DDBJ whole genome shotgun (WGS) entry which is preliminary data.</text>
</comment>
<evidence type="ECO:0000259" key="5">
    <source>
        <dbReference type="Pfam" id="PF25894"/>
    </source>
</evidence>
<protein>
    <submittedName>
        <fullName evidence="6">DNA helicase B</fullName>
    </submittedName>
</protein>
<feature type="domain" description="DNA helicase B winged helix" evidence="5">
    <location>
        <begin position="253"/>
        <end position="357"/>
    </location>
</feature>
<evidence type="ECO:0000313" key="7">
    <source>
        <dbReference type="Proteomes" id="UP001059041"/>
    </source>
</evidence>
<feature type="region of interest" description="Disordered" evidence="3">
    <location>
        <begin position="409"/>
        <end position="445"/>
    </location>
</feature>
<dbReference type="OrthoDB" id="416437at2759"/>
<dbReference type="Pfam" id="PF13604">
    <property type="entry name" value="AAA_30"/>
    <property type="match status" value="1"/>
</dbReference>
<dbReference type="GO" id="GO:0017116">
    <property type="term" value="F:single-stranded DNA helicase activity"/>
    <property type="evidence" value="ECO:0007669"/>
    <property type="project" value="TreeGrafter"/>
</dbReference>
<organism evidence="6 7">
    <name type="scientific">Triplophysa rosa</name>
    <name type="common">Cave loach</name>
    <dbReference type="NCBI Taxonomy" id="992332"/>
    <lineage>
        <taxon>Eukaryota</taxon>
        <taxon>Metazoa</taxon>
        <taxon>Chordata</taxon>
        <taxon>Craniata</taxon>
        <taxon>Vertebrata</taxon>
        <taxon>Euteleostomi</taxon>
        <taxon>Actinopterygii</taxon>
        <taxon>Neopterygii</taxon>
        <taxon>Teleostei</taxon>
        <taxon>Ostariophysi</taxon>
        <taxon>Cypriniformes</taxon>
        <taxon>Nemacheilidae</taxon>
        <taxon>Triplophysa</taxon>
    </lineage>
</organism>
<feature type="region of interest" description="Disordered" evidence="3">
    <location>
        <begin position="978"/>
        <end position="1035"/>
    </location>
</feature>
<dbReference type="InterPro" id="IPR027417">
    <property type="entry name" value="P-loop_NTPase"/>
</dbReference>
<dbReference type="GO" id="GO:0005524">
    <property type="term" value="F:ATP binding"/>
    <property type="evidence" value="ECO:0007669"/>
    <property type="project" value="UniProtKB-KW"/>
</dbReference>
<accession>A0A9W7T8H4</accession>
<dbReference type="Pfam" id="PF25894">
    <property type="entry name" value="WHD_HELB"/>
    <property type="match status" value="1"/>
</dbReference>
<feature type="compositionally biased region" description="Polar residues" evidence="3">
    <location>
        <begin position="1114"/>
        <end position="1129"/>
    </location>
</feature>
<dbReference type="Pfam" id="PF13538">
    <property type="entry name" value="UvrD_C_2"/>
    <property type="match status" value="1"/>
</dbReference>
<keyword evidence="1" id="KW-0547">Nucleotide-binding</keyword>
<feature type="compositionally biased region" description="Acidic residues" evidence="3">
    <location>
        <begin position="431"/>
        <end position="440"/>
    </location>
</feature>
<dbReference type="AlphaFoldDB" id="A0A9W7T8H4"/>
<proteinExistence type="predicted"/>
<name>A0A9W7T8H4_TRIRA</name>
<dbReference type="PANTHER" id="PTHR43788:SF6">
    <property type="entry name" value="DNA HELICASE B"/>
    <property type="match status" value="1"/>
</dbReference>
<feature type="region of interest" description="Disordered" evidence="3">
    <location>
        <begin position="24"/>
        <end position="43"/>
    </location>
</feature>
<dbReference type="EMBL" id="JAFHDT010000024">
    <property type="protein sequence ID" value="KAI7791873.1"/>
    <property type="molecule type" value="Genomic_DNA"/>
</dbReference>
<feature type="compositionally biased region" description="Polar residues" evidence="3">
    <location>
        <begin position="986"/>
        <end position="1034"/>
    </location>
</feature>
<evidence type="ECO:0000259" key="4">
    <source>
        <dbReference type="Pfam" id="PF13538"/>
    </source>
</evidence>
<feature type="region of interest" description="Disordered" evidence="3">
    <location>
        <begin position="508"/>
        <end position="536"/>
    </location>
</feature>